<dbReference type="InterPro" id="IPR013565">
    <property type="entry name" value="Fas1/AflB-like_central"/>
</dbReference>
<dbReference type="GO" id="GO:0016787">
    <property type="term" value="F:hydrolase activity"/>
    <property type="evidence" value="ECO:0007669"/>
    <property type="project" value="UniProtKB-KW"/>
</dbReference>
<dbReference type="SUPFAM" id="SSF51735">
    <property type="entry name" value="NAD(P)-binding Rossmann-fold domains"/>
    <property type="match status" value="1"/>
</dbReference>
<dbReference type="SUPFAM" id="SSF53901">
    <property type="entry name" value="Thiolase-like"/>
    <property type="match status" value="2"/>
</dbReference>
<dbReference type="eggNOG" id="COG2030">
    <property type="taxonomic scope" value="Bacteria"/>
</dbReference>
<sequence length="3202" mass="334603">MTDSTDNTDSSVSSVSPAPPRTTVPTIDLPTTTEDRMSTQPTTSTTVEAAAPTSAERLSGDEPYVLAFGGQATPWRATLDELVGLDQELAGALVKLDAAVAARLAPVATDLLTITPRGARFLTDDAAPVTPAIAAAGGTAADTADISVPGILFAQHAAIASLPAAGVDITGAAAPAAAIGHSQGVLGVALLQALTRADTIDEEQVVEVHAIARLIGAAAARDTRRLDLGTVGESTPMLSVRGVTRQVLDAVLSRVPGAESLSIGVTNGRQAHILSGRPAELEAVVSALEAAARRSANDRKERRRGGAVLNPVTEFLVTSVPFHTPLLAPAVEDVVAWAERAGLNTTLARELAVAVLIDPVDWPALVDQALASTGSRLVVDLGPGTVLTRLTEAIVAGTGTTVIPAGTARSIDDLDRPGATPVAAVDRARFAPRLTRLPDGRLTLDTAFTRLTGRSAVLLSGMTPTTVDPEIVAAAANAGYWAELAGGGQTTATVLTENLAGLEAALEPGRTAAFNAMFMDRYLWNLHLGTQRLLSKARGAGSPVDGVVISAGIPELDEAVALLARLHAEGFPYVAFKPGTVDQIRQVIAIAKAVPDSPVIMQIEDGHAGGHHSWEDLDTMLLATYDAIRACDNLVLCVGGGIGTPERAADYLTGRWAETYGVAAAPVDGVMVGTAAMTCLEAKTNEDVKQLLVDTPGIDPAHEGGWVASGASVGGMTSGLSHLRADLYEIDNSSARASRLIQEIAGNDEAMNARRDEMIAALSKTAKPYFGDVEEMTYLAWATRYAELCVAPHDGRSAVRADWADEGWYDRFLDLLNRIEARLNSADHGEIETLFASEEDVLDADGALAALADRYPSAAQTLVEPVDAAWFVDLCRKHPKPVPFVPVLDADILRWWGTDSLWQSQDPRYTADQVRIIPGPVAVAGITTINEPVGHLLGRFETAAVQALQDAGVSEQVAAGRLGTEVTASTLGAPVTDATELVRTTPHVLWNGHLTINPARVLPQDAYKVVARPDVAEDAYDLDIRLDTHWDSTPGGESVHAVRRLVVPLRLARAWDGAAPLVDPERISETMNDLLRATAGVGAVSITGDLVEHLPQVIPAVQGATDALDRPVTQPFGTVHARFTLADTLGADHAAVTANALPTSLSAAPLVPDALLGPCWPVVYAALGSVVEDGMPLIEGLLGAVHLDHTIDLRRSLAELHAQAGPETVIQVDGWVAALEESSAGRVVDVRLELTDASDGSLVALMRERFAIRGRASGTAVPSSPELAGGTGRDTAPAARRLLRRVTVTAPADMTAFARVTGDFNPIHTSYHAAKVAGMEAPLVHGMWLSATAEQVAASTAADGTRNVLAGWTYVMLGTVELGDRVEISVERTGLVRGGGLVLEVTCRIGDEVVSRGTAVTEPEPTAYIYPGQGIQSRGMGLDEMNSSKAAREVWERADAHTRAELGFSVIALVRDNPTEMTARGVTYRHPEGLLNLTQFTQVALATVAIATTARLAEAGALVEGAAFAGHSLGEYTALSAYGRVMPVETTISIVFQRGSTMHTLVERDEHGASNYRMGALRPNQAGIKAAEVEDYVARIAQQTGEFLQIVNYNLAGVQYAVAGTIKGLEALAADSRAKAKAHGGKNPFMFVPGIDVPFHSEVLRPGVPEFRERLAALVPTDLDADRLVGRYVPNLVARPFELTPEFARAILDVVPSEPVKSIVENWGAWENRPVELARQLLIELLAWQFASPVRWIETQDVLLSSPNKGGLGVEHIIEVGLAASPTLANLASRTLLLPQHHGLHVTVHNARRDEARVLATDTDPAVSLEEESFELPSTEQATDQAADQPAAQAEAPAAGPAETPAAAAPVEAPAATPVSSGPVDDLPFTATDALTVLLAHAARIRPEQIGATDTTETLTNGVSSRRNQLLMDMGTELQLASIDGAADADMTALAATVAKGAPGYKAYGPVLTDAIRTGLGRLLGPSGVRPTRVAERVTGTWGLGEGWVSHVTAELFLGTREGASMRGEDLASLGSSSPVSSAGAVDALIDKAVQDVASAHGVAVAKPSAAGGAGGAVVDSAALDAFAATVTGENGVLATTARTVLSALGLSDRVTIPADAGDEAAAARALVEAVDAELGTGWLRSVTPAFDADRAVLIDDRWATAREDLARLGNGETSLDQARALLTPERFTGLGSAVADQAAWWARNLREADTREAAERAEIAEAIAAVAANRPVAGDESVRWADDVAVVTGVAPRSIAAAVVGELLAGGATVVATSSRLTHERLAFAEELYREHAAAGARLWMVPANLASYRDVDALADWIGHDQVITSGGSSKLVKEALVPTLLFPFAAPRVSGTLADAGPEAESQTRLLLWSVERTIAVLSAIGTDTHVDHRLHVVLPGSPNRGTFGGDGAYGEVKSALDAIVNRWRAERTWAQRVTLAHPRIGWVRGTGLMGGNDPLVAAVESAGVRTWTTQEIATELVGLCAADVRDRAVTAPVPADLTGGLDESVDLVALREQAIARAAESTDAAAGTPAPATIKALPTPVVPTQPSAPNWGAVDVSLDDMIVVVSSGEVSTWGSGRTRREAELGMSSGDDVELTAAGVLELAWGMGLLTWHDSPKAGWYDADGELVEETDVLERYRDEVVARCGIREFVDDGVIAPDAEEDVTVYLDQDITLTVADEATARTLEATDPEHTLVAPDSETGEWTVTRLAGSLARVPRRAALSRTVGGQFPLDFDPQRWGIPAAMAEGMDPIASWNLVTAVDAFLSAGFSPAELLAAVHPSDVASTQGTGFGGMESMRKMFVGRLLGEERPSDILQEALPNVVAAHVMQSYVGGYGSMVQPVSACATAAVSIEEGWDKIALGKADVVVAGAIDDISVESVVGFGNMNATAEAAAMYAKGISARHFSRANDRRRGGFVEAEGGGTVILARASVAARLELPVAGVIGFVSSYADGAHTSIPAPGLGALGAGRGGENSRLARALRALGVEADDIAVVSKHDTSTSANDPNESELHTRLARALGRAEGNPLVAVSQKTITGHAKGGAALFQVAGLTEILASGVAPGNASLDVVDAPLAKDAFWVWPRTPIRMAGRGGESGRVPGAGPVRAGLLTSLGFGHVSGLIALVHPGAFESALRQAGGQEAVDAWLASANARLAAGTRRRRAGMIGRAPLFEQVDGRRLGQETKHRDPHEVEAAMLLDPEARLGADGVYHAGEQA</sequence>
<evidence type="ECO:0000256" key="5">
    <source>
        <dbReference type="ARBA" id="ARBA00022801"/>
    </source>
</evidence>
<dbReference type="PROSITE" id="PS00606">
    <property type="entry name" value="KS3_1"/>
    <property type="match status" value="1"/>
</dbReference>
<protein>
    <submittedName>
        <fullName evidence="10">PF08354 domain protein</fullName>
    </submittedName>
</protein>
<dbReference type="CDD" id="cd00828">
    <property type="entry name" value="elong_cond_enzymes"/>
    <property type="match status" value="1"/>
</dbReference>
<keyword evidence="11" id="KW-1185">Reference proteome</keyword>
<dbReference type="GO" id="GO:0005835">
    <property type="term" value="C:fatty acid synthase complex"/>
    <property type="evidence" value="ECO:0007669"/>
    <property type="project" value="InterPro"/>
</dbReference>
<dbReference type="RefSeq" id="WP_008732900.1">
    <property type="nucleotide sequence ID" value="NZ_AKFT01000186.1"/>
</dbReference>
<dbReference type="Pfam" id="PF00698">
    <property type="entry name" value="Acyl_transf_1"/>
    <property type="match status" value="1"/>
</dbReference>
<dbReference type="SMART" id="SM00827">
    <property type="entry name" value="PKS_AT"/>
    <property type="match status" value="1"/>
</dbReference>
<dbReference type="InterPro" id="IPR014031">
    <property type="entry name" value="Ketoacyl_synth_C"/>
</dbReference>
<dbReference type="PRINTS" id="PR01483">
    <property type="entry name" value="FASYNTHASE"/>
</dbReference>
<keyword evidence="4" id="KW-0808">Transferase</keyword>
<keyword evidence="6" id="KW-0521">NADP</keyword>
<dbReference type="Pfam" id="PF22690">
    <property type="entry name" value="FAS_AT_central"/>
    <property type="match status" value="1"/>
</dbReference>
<dbReference type="InterPro" id="IPR055118">
    <property type="entry name" value="FAS-like_AT_central"/>
</dbReference>
<dbReference type="InterPro" id="IPR013785">
    <property type="entry name" value="Aldolase_TIM"/>
</dbReference>
<dbReference type="PROSITE" id="PS52004">
    <property type="entry name" value="KS3_2"/>
    <property type="match status" value="1"/>
</dbReference>
<keyword evidence="5" id="KW-0378">Hydrolase</keyword>
<organism evidence="10 11">
    <name type="scientific">Actinomyces massiliensis F0489</name>
    <dbReference type="NCBI Taxonomy" id="1125718"/>
    <lineage>
        <taxon>Bacteria</taxon>
        <taxon>Bacillati</taxon>
        <taxon>Actinomycetota</taxon>
        <taxon>Actinomycetes</taxon>
        <taxon>Actinomycetales</taxon>
        <taxon>Actinomycetaceae</taxon>
        <taxon>Actinomyces</taxon>
    </lineage>
</organism>
<dbReference type="InterPro" id="IPR002539">
    <property type="entry name" value="MaoC-like_dom"/>
</dbReference>
<dbReference type="Pfam" id="PF01575">
    <property type="entry name" value="MaoC_dehydratas"/>
    <property type="match status" value="1"/>
</dbReference>
<dbReference type="Pfam" id="PF00109">
    <property type="entry name" value="ketoacyl-synt"/>
    <property type="match status" value="1"/>
</dbReference>
<dbReference type="GO" id="GO:0006633">
    <property type="term" value="P:fatty acid biosynthetic process"/>
    <property type="evidence" value="ECO:0007669"/>
    <property type="project" value="InterPro"/>
</dbReference>
<keyword evidence="7" id="KW-0560">Oxidoreductase</keyword>
<keyword evidence="2" id="KW-0596">Phosphopantetheine</keyword>
<dbReference type="InterPro" id="IPR003965">
    <property type="entry name" value="Fatty_acid_synthase"/>
</dbReference>
<evidence type="ECO:0000256" key="2">
    <source>
        <dbReference type="ARBA" id="ARBA00022450"/>
    </source>
</evidence>
<dbReference type="CDD" id="cd08950">
    <property type="entry name" value="KR_fFAS_SDR_c_like"/>
    <property type="match status" value="1"/>
</dbReference>
<dbReference type="Pfam" id="PF02801">
    <property type="entry name" value="Ketoacyl-synt_C"/>
    <property type="match status" value="1"/>
</dbReference>
<comment type="similarity">
    <text evidence="1">Belongs to the enoyl-CoA hydratase/isomerase family.</text>
</comment>
<dbReference type="Gene3D" id="3.40.366.10">
    <property type="entry name" value="Malonyl-Coenzyme A Acyl Carrier Protein, domain 2"/>
    <property type="match status" value="3"/>
</dbReference>
<dbReference type="SUPFAM" id="SSF52151">
    <property type="entry name" value="FabD/lysophospholipase-like"/>
    <property type="match status" value="2"/>
</dbReference>
<dbReference type="Pfam" id="PF08354">
    <property type="entry name" value="Fas1-AflB-like_hel"/>
    <property type="match status" value="1"/>
</dbReference>
<dbReference type="Gene3D" id="3.40.50.720">
    <property type="entry name" value="NAD(P)-binding Rossmann-like Domain"/>
    <property type="match status" value="1"/>
</dbReference>
<keyword evidence="3" id="KW-0597">Phosphoprotein</keyword>
<gene>
    <name evidence="10" type="ORF">HMPREF1318_1008</name>
</gene>
<dbReference type="InterPro" id="IPR014043">
    <property type="entry name" value="Acyl_transferase_dom"/>
</dbReference>
<dbReference type="Gene3D" id="3.10.129.10">
    <property type="entry name" value="Hotdog Thioesterase"/>
    <property type="match status" value="1"/>
</dbReference>
<name>J1GZW8_9ACTO</name>
<dbReference type="Gene3D" id="3.20.20.70">
    <property type="entry name" value="Aldolase class I"/>
    <property type="match status" value="1"/>
</dbReference>
<dbReference type="GO" id="GO:0004318">
    <property type="term" value="F:enoyl-[acyl-carrier-protein] reductase (NADH) activity"/>
    <property type="evidence" value="ECO:0007669"/>
    <property type="project" value="InterPro"/>
</dbReference>
<evidence type="ECO:0000256" key="4">
    <source>
        <dbReference type="ARBA" id="ARBA00022679"/>
    </source>
</evidence>
<dbReference type="GO" id="GO:0004315">
    <property type="term" value="F:3-oxoacyl-[acyl-carrier-protein] synthase activity"/>
    <property type="evidence" value="ECO:0007669"/>
    <property type="project" value="InterPro"/>
</dbReference>
<dbReference type="InterPro" id="IPR020841">
    <property type="entry name" value="PKS_Beta-ketoAc_synthase_dom"/>
</dbReference>
<proteinExistence type="inferred from homology"/>
<evidence type="ECO:0000313" key="10">
    <source>
        <dbReference type="EMBL" id="EJF38685.1"/>
    </source>
</evidence>
<dbReference type="eggNOG" id="COG0331">
    <property type="taxonomic scope" value="Bacteria"/>
</dbReference>
<dbReference type="Gene3D" id="3.30.70.3320">
    <property type="match status" value="1"/>
</dbReference>
<dbReference type="eggNOG" id="COG0304">
    <property type="taxonomic scope" value="Bacteria"/>
</dbReference>
<dbReference type="GO" id="GO:0004312">
    <property type="term" value="F:fatty acid synthase activity"/>
    <property type="evidence" value="ECO:0007669"/>
    <property type="project" value="InterPro"/>
</dbReference>
<evidence type="ECO:0000256" key="6">
    <source>
        <dbReference type="ARBA" id="ARBA00022857"/>
    </source>
</evidence>
<dbReference type="SUPFAM" id="SSF54637">
    <property type="entry name" value="Thioesterase/thiol ester dehydrase-isomerase"/>
    <property type="match status" value="1"/>
</dbReference>
<evidence type="ECO:0000256" key="3">
    <source>
        <dbReference type="ARBA" id="ARBA00022553"/>
    </source>
</evidence>
<dbReference type="InterPro" id="IPR047224">
    <property type="entry name" value="FAS_alpha_su_C"/>
</dbReference>
<dbReference type="InterPro" id="IPR029069">
    <property type="entry name" value="HotDog_dom_sf"/>
</dbReference>
<dbReference type="eggNOG" id="COG4981">
    <property type="taxonomic scope" value="Bacteria"/>
</dbReference>
<dbReference type="Gene3D" id="3.40.47.10">
    <property type="match status" value="1"/>
</dbReference>
<evidence type="ECO:0000256" key="1">
    <source>
        <dbReference type="ARBA" id="ARBA00005254"/>
    </source>
</evidence>
<dbReference type="InterPro" id="IPR036291">
    <property type="entry name" value="NAD(P)-bd_dom_sf"/>
</dbReference>
<dbReference type="InterPro" id="IPR016039">
    <property type="entry name" value="Thiolase-like"/>
</dbReference>
<evidence type="ECO:0000313" key="11">
    <source>
        <dbReference type="Proteomes" id="UP000002941"/>
    </source>
</evidence>
<feature type="compositionally biased region" description="Low complexity" evidence="8">
    <location>
        <begin position="1819"/>
        <end position="1858"/>
    </location>
</feature>
<dbReference type="InterPro" id="IPR018201">
    <property type="entry name" value="Ketoacyl_synth_AS"/>
</dbReference>
<dbReference type="SUPFAM" id="SSF51412">
    <property type="entry name" value="Inosine monophosphate dehydrogenase (IMPDH)"/>
    <property type="match status" value="1"/>
</dbReference>
<dbReference type="Gene3D" id="3.90.25.70">
    <property type="match status" value="1"/>
</dbReference>
<feature type="domain" description="Ketosynthase family 3 (KS3)" evidence="9">
    <location>
        <begin position="2647"/>
        <end position="3112"/>
    </location>
</feature>
<dbReference type="EMBL" id="AKFT01000186">
    <property type="protein sequence ID" value="EJF38685.1"/>
    <property type="molecule type" value="Genomic_DNA"/>
</dbReference>
<feature type="region of interest" description="Disordered" evidence="8">
    <location>
        <begin position="1805"/>
        <end position="1861"/>
    </location>
</feature>
<feature type="region of interest" description="Disordered" evidence="8">
    <location>
        <begin position="1"/>
        <end position="55"/>
    </location>
</feature>
<dbReference type="Proteomes" id="UP000002941">
    <property type="component" value="Unassembled WGS sequence"/>
</dbReference>
<evidence type="ECO:0000259" key="9">
    <source>
        <dbReference type="PROSITE" id="PS52004"/>
    </source>
</evidence>
<accession>J1GZW8</accession>
<dbReference type="Pfam" id="PF18094">
    <property type="entry name" value="DNA_pol_B_N"/>
    <property type="match status" value="1"/>
</dbReference>
<dbReference type="InterPro" id="IPR001227">
    <property type="entry name" value="Ac_transferase_dom_sf"/>
</dbReference>
<feature type="compositionally biased region" description="Polar residues" evidence="8">
    <location>
        <begin position="38"/>
        <end position="47"/>
    </location>
</feature>
<dbReference type="InterPro" id="IPR050830">
    <property type="entry name" value="Fungal_FAS"/>
</dbReference>
<dbReference type="InterPro" id="IPR016035">
    <property type="entry name" value="Acyl_Trfase/lysoPLipase"/>
</dbReference>
<dbReference type="InterPro" id="IPR014030">
    <property type="entry name" value="Ketoacyl_synth_N"/>
</dbReference>
<comment type="caution">
    <text evidence="10">The sequence shown here is derived from an EMBL/GenBank/DDBJ whole genome shotgun (WGS) entry which is preliminary data.</text>
</comment>
<evidence type="ECO:0000256" key="7">
    <source>
        <dbReference type="ARBA" id="ARBA00023002"/>
    </source>
</evidence>
<feature type="compositionally biased region" description="Low complexity" evidence="8">
    <location>
        <begin position="1"/>
        <end position="16"/>
    </location>
</feature>
<feature type="compositionally biased region" description="Low complexity" evidence="8">
    <location>
        <begin position="23"/>
        <end position="32"/>
    </location>
</feature>
<dbReference type="FunFam" id="3.40.366.10:FF:000009">
    <property type="entry name" value="Fatty acid synthase Fas"/>
    <property type="match status" value="1"/>
</dbReference>
<evidence type="ECO:0000256" key="8">
    <source>
        <dbReference type="SAM" id="MobiDB-lite"/>
    </source>
</evidence>
<reference evidence="10 11" key="1">
    <citation type="submission" date="2012-05" db="EMBL/GenBank/DDBJ databases">
        <authorList>
            <person name="Harkins D.M."/>
            <person name="Madupu R."/>
            <person name="Durkin A.S."/>
            <person name="Torralba M."/>
            <person name="Methe B."/>
            <person name="Sutton G.G."/>
            <person name="Nelson K.E."/>
        </authorList>
    </citation>
    <scope>NUCLEOTIDE SEQUENCE [LARGE SCALE GENOMIC DNA]</scope>
    <source>
        <strain evidence="10 11">F0489</strain>
    </source>
</reference>
<dbReference type="Gene3D" id="1.20.930.70">
    <property type="match status" value="1"/>
</dbReference>
<dbReference type="PANTHER" id="PTHR10982:SF21">
    <property type="entry name" value="FATTY ACID SYNTHASE SUBUNIT BETA"/>
    <property type="match status" value="1"/>
</dbReference>
<dbReference type="PANTHER" id="PTHR10982">
    <property type="entry name" value="MALONYL COA-ACYL CARRIER PROTEIN TRANSACYLASE"/>
    <property type="match status" value="1"/>
</dbReference>
<dbReference type="PATRIC" id="fig|1125718.3.peg.2387"/>